<dbReference type="GO" id="GO:0004553">
    <property type="term" value="F:hydrolase activity, hydrolyzing O-glycosyl compounds"/>
    <property type="evidence" value="ECO:0007669"/>
    <property type="project" value="InterPro"/>
</dbReference>
<dbReference type="SUPFAM" id="SSF51445">
    <property type="entry name" value="(Trans)glycosidases"/>
    <property type="match status" value="1"/>
</dbReference>
<evidence type="ECO:0000256" key="4">
    <source>
        <dbReference type="RuleBase" id="RU004335"/>
    </source>
</evidence>
<dbReference type="CDD" id="cd01960">
    <property type="entry name" value="nsLTP1"/>
    <property type="match status" value="1"/>
</dbReference>
<comment type="caution">
    <text evidence="6">The sequence shown here is derived from an EMBL/GenBank/DDBJ whole genome shotgun (WGS) entry which is preliminary data.</text>
</comment>
<reference evidence="6 7" key="1">
    <citation type="submission" date="2020-06" db="EMBL/GenBank/DDBJ databases">
        <title>Transcriptomic and genomic resources for Thalictrum thalictroides and T. hernandezii: Facilitating candidate gene discovery in an emerging model plant lineage.</title>
        <authorList>
            <person name="Arias T."/>
            <person name="Riano-Pachon D.M."/>
            <person name="Di Stilio V.S."/>
        </authorList>
    </citation>
    <scope>NUCLEOTIDE SEQUENCE [LARGE SCALE GENOMIC DNA]</scope>
    <source>
        <strain evidence="7">cv. WT478/WT964</strain>
        <tissue evidence="6">Leaves</tissue>
    </source>
</reference>
<dbReference type="InterPro" id="IPR017853">
    <property type="entry name" value="GH"/>
</dbReference>
<evidence type="ECO:0000313" key="7">
    <source>
        <dbReference type="Proteomes" id="UP000554482"/>
    </source>
</evidence>
<dbReference type="InterPro" id="IPR044965">
    <property type="entry name" value="Glyco_hydro_17_plant"/>
</dbReference>
<dbReference type="Gene3D" id="1.10.110.10">
    <property type="entry name" value="Plant lipid-transfer and hydrophobic proteins"/>
    <property type="match status" value="1"/>
</dbReference>
<dbReference type="Pfam" id="PF00332">
    <property type="entry name" value="Glyco_hydro_17"/>
    <property type="match status" value="1"/>
</dbReference>
<dbReference type="PANTHER" id="PTHR32227">
    <property type="entry name" value="GLUCAN ENDO-1,3-BETA-GLUCOSIDASE BG1-RELATED-RELATED"/>
    <property type="match status" value="1"/>
</dbReference>
<comment type="similarity">
    <text evidence="1 4">Belongs to the glycosyl hydrolase 17 family.</text>
</comment>
<dbReference type="GO" id="GO:0006869">
    <property type="term" value="P:lipid transport"/>
    <property type="evidence" value="ECO:0007669"/>
    <property type="project" value="InterPro"/>
</dbReference>
<dbReference type="InterPro" id="IPR000490">
    <property type="entry name" value="Glyco_hydro_17"/>
</dbReference>
<dbReference type="InterPro" id="IPR036312">
    <property type="entry name" value="Bifun_inhib/LTP/seed_sf"/>
</dbReference>
<accession>A0A7J6VEZ3</accession>
<keyword evidence="2 5" id="KW-0378">Hydrolase</keyword>
<sequence length="487" mass="53484">MVRIFEPNVEVLQALKGTGIGVSLGVKNQDLANLASSQQATTDWLNTYVTPFINDVTIKFISVGNEVIPGGNAQYLLPAIKNLYESLNAAGLSRLTVTTVMSGSVLASTYPPSQAVITDQTMMDVLSFLYSKSEPIMVNVYPYFALNSDPSNINLDYALSNSNTPTFTDENLTYYGLFEAMFDAFAAAIAKVVGKDDMVMILSETGWPSTGGQFATVENAQTYNNNFKNLAFKGTPRYGRPFEAFIFALFNENQKSSQEEQNFGNFYPNMEPVYPLWEVSNRTRTPPPFYCHGAAACRAGNARGLSEKVAIIHLKVRGLPTYEALEKVSAVSLLFVAAVHKAKEEGEETISVLDSRTLKKRSCYDACHVMVQVMVKLIDALTCKELHRILDDCSAYAIGKIPNPPAGCCNGVKQLEKIAVTKPDKQTIRSCVKTACTTYPGVKEASCLALPGKCGAKFDFAVSYLQIFKLLCLFVEIVLSLRRISYL</sequence>
<organism evidence="6 7">
    <name type="scientific">Thalictrum thalictroides</name>
    <name type="common">Rue-anemone</name>
    <name type="synonym">Anemone thalictroides</name>
    <dbReference type="NCBI Taxonomy" id="46969"/>
    <lineage>
        <taxon>Eukaryota</taxon>
        <taxon>Viridiplantae</taxon>
        <taxon>Streptophyta</taxon>
        <taxon>Embryophyta</taxon>
        <taxon>Tracheophyta</taxon>
        <taxon>Spermatophyta</taxon>
        <taxon>Magnoliopsida</taxon>
        <taxon>Ranunculales</taxon>
        <taxon>Ranunculaceae</taxon>
        <taxon>Thalictroideae</taxon>
        <taxon>Thalictrum</taxon>
    </lineage>
</organism>
<dbReference type="SUPFAM" id="SSF47699">
    <property type="entry name" value="Bifunctional inhibitor/lipid-transfer protein/seed storage 2S albumin"/>
    <property type="match status" value="1"/>
</dbReference>
<evidence type="ECO:0000256" key="5">
    <source>
        <dbReference type="RuleBase" id="RU004336"/>
    </source>
</evidence>
<dbReference type="FunFam" id="3.20.20.80:FF:000010">
    <property type="entry name" value="glucan endo-1,3-beta-glucosidase, basic"/>
    <property type="match status" value="1"/>
</dbReference>
<name>A0A7J6VEZ3_THATH</name>
<dbReference type="GO" id="GO:0008289">
    <property type="term" value="F:lipid binding"/>
    <property type="evidence" value="ECO:0007669"/>
    <property type="project" value="InterPro"/>
</dbReference>
<evidence type="ECO:0000256" key="3">
    <source>
        <dbReference type="ARBA" id="ARBA00023295"/>
    </source>
</evidence>
<dbReference type="PROSITE" id="PS00587">
    <property type="entry name" value="GLYCOSYL_HYDROL_F17"/>
    <property type="match status" value="1"/>
</dbReference>
<dbReference type="OrthoDB" id="941679at2759"/>
<dbReference type="PRINTS" id="PR00382">
    <property type="entry name" value="LIPIDTRNSFER"/>
</dbReference>
<dbReference type="EMBL" id="JABWDY010033823">
    <property type="protein sequence ID" value="KAF5183188.1"/>
    <property type="molecule type" value="Genomic_DNA"/>
</dbReference>
<keyword evidence="7" id="KW-1185">Reference proteome</keyword>
<evidence type="ECO:0000313" key="6">
    <source>
        <dbReference type="EMBL" id="KAF5183188.1"/>
    </source>
</evidence>
<dbReference type="AlphaFoldDB" id="A0A7J6VEZ3"/>
<dbReference type="GO" id="GO:0005975">
    <property type="term" value="P:carbohydrate metabolic process"/>
    <property type="evidence" value="ECO:0007669"/>
    <property type="project" value="InterPro"/>
</dbReference>
<evidence type="ECO:0000256" key="1">
    <source>
        <dbReference type="ARBA" id="ARBA00008773"/>
    </source>
</evidence>
<dbReference type="InterPro" id="IPR000528">
    <property type="entry name" value="Plant_nsLTP"/>
</dbReference>
<protein>
    <submittedName>
        <fullName evidence="6">Glucan endo-1,3-beta-glucosidase</fullName>
    </submittedName>
</protein>
<proteinExistence type="inferred from homology"/>
<gene>
    <name evidence="6" type="ORF">FRX31_027228</name>
</gene>
<dbReference type="Gene3D" id="3.20.20.80">
    <property type="entry name" value="Glycosidases"/>
    <property type="match status" value="1"/>
</dbReference>
<keyword evidence="3 5" id="KW-0326">Glycosidase</keyword>
<evidence type="ECO:0000256" key="2">
    <source>
        <dbReference type="ARBA" id="ARBA00022801"/>
    </source>
</evidence>
<dbReference type="Proteomes" id="UP000554482">
    <property type="component" value="Unassembled WGS sequence"/>
</dbReference>